<sequence length="147" mass="17392">MFNRLKRRLLRWLEFDLTEDELNKSPRYRVFTARLTGQDQASRTWAADRWTTSNGSTYVRVCYVVEELINDDFALRIMQRHFNGVWQDGDRYYFQVVMSDSDDTPDCLIDDAVNMFPPQLLITRRAARLLTPGEISLDDYMEGDYTD</sequence>
<accession>A0A2M7XEF7</accession>
<organism evidence="1 2">
    <name type="scientific">Candidatus Uhrbacteria bacterium CG_4_9_14_3_um_filter_50_9</name>
    <dbReference type="NCBI Taxonomy" id="1975035"/>
    <lineage>
        <taxon>Bacteria</taxon>
        <taxon>Candidatus Uhriibacteriota</taxon>
    </lineage>
</organism>
<name>A0A2M7XEF7_9BACT</name>
<dbReference type="EMBL" id="PFWU01000005">
    <property type="protein sequence ID" value="PJA46261.1"/>
    <property type="molecule type" value="Genomic_DNA"/>
</dbReference>
<proteinExistence type="predicted"/>
<evidence type="ECO:0000313" key="1">
    <source>
        <dbReference type="EMBL" id="PJA46261.1"/>
    </source>
</evidence>
<protein>
    <submittedName>
        <fullName evidence="1">Uncharacterized protein</fullName>
    </submittedName>
</protein>
<dbReference type="Proteomes" id="UP000229385">
    <property type="component" value="Unassembled WGS sequence"/>
</dbReference>
<reference evidence="2" key="1">
    <citation type="submission" date="2017-09" db="EMBL/GenBank/DDBJ databases">
        <title>Depth-based differentiation of microbial function through sediment-hosted aquifers and enrichment of novel symbionts in the deep terrestrial subsurface.</title>
        <authorList>
            <person name="Probst A.J."/>
            <person name="Ladd B."/>
            <person name="Jarett J.K."/>
            <person name="Geller-Mcgrath D.E."/>
            <person name="Sieber C.M.K."/>
            <person name="Emerson J.B."/>
            <person name="Anantharaman K."/>
            <person name="Thomas B.C."/>
            <person name="Malmstrom R."/>
            <person name="Stieglmeier M."/>
            <person name="Klingl A."/>
            <person name="Woyke T."/>
            <person name="Ryan C.M."/>
            <person name="Banfield J.F."/>
        </authorList>
    </citation>
    <scope>NUCLEOTIDE SEQUENCE [LARGE SCALE GENOMIC DNA]</scope>
</reference>
<gene>
    <name evidence="1" type="ORF">CO174_00425</name>
</gene>
<evidence type="ECO:0000313" key="2">
    <source>
        <dbReference type="Proteomes" id="UP000229385"/>
    </source>
</evidence>
<dbReference type="AlphaFoldDB" id="A0A2M7XEF7"/>
<comment type="caution">
    <text evidence="1">The sequence shown here is derived from an EMBL/GenBank/DDBJ whole genome shotgun (WGS) entry which is preliminary data.</text>
</comment>